<evidence type="ECO:0000313" key="2">
    <source>
        <dbReference type="Proteomes" id="UP000183508"/>
    </source>
</evidence>
<name>A0A1I7JIG5_9BACL</name>
<dbReference type="SUPFAM" id="SSF52540">
    <property type="entry name" value="P-loop containing nucleoside triphosphate hydrolases"/>
    <property type="match status" value="1"/>
</dbReference>
<dbReference type="AlphaFoldDB" id="A0A1I7JIG5"/>
<dbReference type="PANTHER" id="PTHR13696">
    <property type="entry name" value="P-LOOP CONTAINING NUCLEOSIDE TRIPHOSPHATE HYDROLASE"/>
    <property type="match status" value="1"/>
</dbReference>
<sequence length="471" mass="52748">MSDVRFDDVLKRTWEALSSCEPLMQSCDAITIIRDLQGRITVYLECTNRSSLGDTLLETVREILMSRLDVYFSGDLWVSDPRDDVFASLEDVIHSERIPLQWALRHEDHEASGGSQPEFYVLERRVAKEYWNERVDSESTLPWPVCDVDARKRPAVVTFYSFKGGLGRTTSLAGVSLVLARLGFHVAMIDLDLEAPGLATLFFKDTGSQTGVVDYLIEKPLHQDDYTVRENVLTVADPVLVAGGNPIRLLPAGSVNQNYLEKLARLDFQHQTSTQIQQTLKRLLIEISDTYRSLDFIFLDSRAGFHDLGGLAVTRMSHAVVMLGNHSRQTWAGLTSVIDTLSGHGVREPVPVVLVHAMAPGPTHPNASVEQRLFRETAYDVFQKHYYADQGDISVPNENDPDAPFHPVVIPWHEILRGDIHLSHVSDDERRRTEALVRVLTGEPYDDLARRLALLFGRDFPAGGGGKDHVG</sequence>
<dbReference type="InterPro" id="IPR027417">
    <property type="entry name" value="P-loop_NTPase"/>
</dbReference>
<dbReference type="STRING" id="392015.SAMN05421543_11051"/>
<dbReference type="EMBL" id="FPBV01000010">
    <property type="protein sequence ID" value="SFU84936.1"/>
    <property type="molecule type" value="Genomic_DNA"/>
</dbReference>
<gene>
    <name evidence="1" type="ORF">SAMN05421543_11051</name>
</gene>
<dbReference type="InterPro" id="IPR050678">
    <property type="entry name" value="DNA_Partitioning_ATPase"/>
</dbReference>
<dbReference type="NCBIfam" id="NF047398">
    <property type="entry name" value="AAA_KGGVGR"/>
    <property type="match status" value="1"/>
</dbReference>
<dbReference type="Proteomes" id="UP000183508">
    <property type="component" value="Unassembled WGS sequence"/>
</dbReference>
<keyword evidence="1" id="KW-0282">Flagellum</keyword>
<dbReference type="OrthoDB" id="3035369at2"/>
<dbReference type="PANTHER" id="PTHR13696:SF52">
    <property type="entry name" value="PARA FAMILY PROTEIN CT_582"/>
    <property type="match status" value="1"/>
</dbReference>
<proteinExistence type="predicted"/>
<keyword evidence="2" id="KW-1185">Reference proteome</keyword>
<accession>A0A1I7JIG5</accession>
<keyword evidence="1" id="KW-0966">Cell projection</keyword>
<keyword evidence="1" id="KW-0969">Cilium</keyword>
<protein>
    <submittedName>
        <fullName evidence="1">MinD-like ATPase involved in chromosome partitioning or flagellar assembly</fullName>
    </submittedName>
</protein>
<reference evidence="2" key="1">
    <citation type="submission" date="2016-10" db="EMBL/GenBank/DDBJ databases">
        <authorList>
            <person name="Varghese N."/>
        </authorList>
    </citation>
    <scope>NUCLEOTIDE SEQUENCE [LARGE SCALE GENOMIC DNA]</scope>
    <source>
        <strain evidence="2">DSM 17980</strain>
    </source>
</reference>
<dbReference type="Gene3D" id="3.40.50.300">
    <property type="entry name" value="P-loop containing nucleotide triphosphate hydrolases"/>
    <property type="match status" value="1"/>
</dbReference>
<organism evidence="1 2">
    <name type="scientific">Alicyclobacillus macrosporangiidus</name>
    <dbReference type="NCBI Taxonomy" id="392015"/>
    <lineage>
        <taxon>Bacteria</taxon>
        <taxon>Bacillati</taxon>
        <taxon>Bacillota</taxon>
        <taxon>Bacilli</taxon>
        <taxon>Bacillales</taxon>
        <taxon>Alicyclobacillaceae</taxon>
        <taxon>Alicyclobacillus</taxon>
    </lineage>
</organism>
<evidence type="ECO:0000313" key="1">
    <source>
        <dbReference type="EMBL" id="SFU84936.1"/>
    </source>
</evidence>